<dbReference type="RefSeq" id="WP_143131445.1">
    <property type="nucleotide sequence ID" value="NZ_FZOT01000027.1"/>
</dbReference>
<organism evidence="2 3">
    <name type="scientific">Noviherbaspirillum humi</name>
    <dbReference type="NCBI Taxonomy" id="1688639"/>
    <lineage>
        <taxon>Bacteria</taxon>
        <taxon>Pseudomonadati</taxon>
        <taxon>Pseudomonadota</taxon>
        <taxon>Betaproteobacteria</taxon>
        <taxon>Burkholderiales</taxon>
        <taxon>Oxalobacteraceae</taxon>
        <taxon>Noviherbaspirillum</taxon>
    </lineage>
</organism>
<evidence type="ECO:0000313" key="2">
    <source>
        <dbReference type="EMBL" id="SNT34606.1"/>
    </source>
</evidence>
<evidence type="ECO:0000256" key="1">
    <source>
        <dbReference type="SAM" id="MobiDB-lite"/>
    </source>
</evidence>
<dbReference type="AlphaFoldDB" id="A0A239LVQ1"/>
<dbReference type="EMBL" id="FZOT01000027">
    <property type="protein sequence ID" value="SNT34606.1"/>
    <property type="molecule type" value="Genomic_DNA"/>
</dbReference>
<dbReference type="Proteomes" id="UP000198284">
    <property type="component" value="Unassembled WGS sequence"/>
</dbReference>
<dbReference type="OrthoDB" id="9805026at2"/>
<name>A0A239LVQ1_9BURK</name>
<sequence>MAIPSISRAPSPPASSTIKPTLKLAQLMPNQRTDEALARSLRAAIAKYGLSPDATLKVAENVIKNSSIKNGARILGLLSHLGDIKGGLISSTGVGVAVELGTHVLFPPGANDQEVAMERSITLGNGLTSLNRLAATLQRLAETARIQGFSNGDQEKFSNASRKLLDAIKSGNRDTAFTEFSRILGLLKIFQLSSKRTFEMLDGLNKLMTGHKAEQSDLAEKFSEEVRRRLSEKQKTEWDRYATNNPDILDDIARAAQGMSDDDKIWAVQQLLRGVPGHNVVFALRDRGSGAGMVPPGTPKPTALSSPDGPSNRKVKIAEAGSNEQLGRLAQAKAAGMLKKLKQKLGNGDPESQKKLQAIWNSLSPEYLLSLAAWWQTGKDPETGCSLVNAWYSQAGLQGIRLYRSYITNFKAGIANWEFEARKAGLIGRDDSLDKLRTSLNPISATKLFELKLPESSILKRFRTRVKTQSNYMYFRLEEELLRRVRGQKNRAELKQKLKEIWNELTIDEKLGLAAWWKGSGVPEEAYELAKQWHREAGLEYSQNLESFKSEARRARALWSEKAHGAFSRIILSENETFESLRKKIQNQD</sequence>
<feature type="region of interest" description="Disordered" evidence="1">
    <location>
        <begin position="290"/>
        <end position="312"/>
    </location>
</feature>
<proteinExistence type="predicted"/>
<evidence type="ECO:0000313" key="3">
    <source>
        <dbReference type="Proteomes" id="UP000198284"/>
    </source>
</evidence>
<keyword evidence="3" id="KW-1185">Reference proteome</keyword>
<reference evidence="2 3" key="1">
    <citation type="submission" date="2017-06" db="EMBL/GenBank/DDBJ databases">
        <authorList>
            <person name="Kim H.J."/>
            <person name="Triplett B.A."/>
        </authorList>
    </citation>
    <scope>NUCLEOTIDE SEQUENCE [LARGE SCALE GENOMIC DNA]</scope>
    <source>
        <strain evidence="2 3">U15</strain>
    </source>
</reference>
<gene>
    <name evidence="2" type="ORF">SAMN06265795_12716</name>
</gene>
<accession>A0A239LVQ1</accession>
<protein>
    <submittedName>
        <fullName evidence="2">Uncharacterized protein</fullName>
    </submittedName>
</protein>